<evidence type="ECO:0000256" key="3">
    <source>
        <dbReference type="ARBA" id="ARBA00022448"/>
    </source>
</evidence>
<feature type="domain" description="Neurotransmitter-gated ion-channel transmembrane" evidence="13">
    <location>
        <begin position="268"/>
        <end position="347"/>
    </location>
</feature>
<dbReference type="InterPro" id="IPR018000">
    <property type="entry name" value="Neurotransmitter_ion_chnl_CS"/>
</dbReference>
<dbReference type="PRINTS" id="PR00252">
    <property type="entry name" value="NRIONCHANNEL"/>
</dbReference>
<evidence type="ECO:0000256" key="4">
    <source>
        <dbReference type="ARBA" id="ARBA00022475"/>
    </source>
</evidence>
<dbReference type="Pfam" id="PF02931">
    <property type="entry name" value="Neur_chan_LBD"/>
    <property type="match status" value="1"/>
</dbReference>
<keyword evidence="7 11" id="KW-1133">Transmembrane helix</keyword>
<dbReference type="InterPro" id="IPR036734">
    <property type="entry name" value="Neur_chan_lig-bd_sf"/>
</dbReference>
<dbReference type="PANTHER" id="PTHR18945">
    <property type="entry name" value="NEUROTRANSMITTER GATED ION CHANNEL"/>
    <property type="match status" value="1"/>
</dbReference>
<dbReference type="InterPro" id="IPR036719">
    <property type="entry name" value="Neuro-gated_channel_TM_sf"/>
</dbReference>
<dbReference type="InterPro" id="IPR006028">
    <property type="entry name" value="GABAA/Glycine_rcpt"/>
</dbReference>
<keyword evidence="3 11" id="KW-0813">Transport</keyword>
<evidence type="ECO:0000256" key="5">
    <source>
        <dbReference type="ARBA" id="ARBA00022692"/>
    </source>
</evidence>
<evidence type="ECO:0000313" key="15">
    <source>
        <dbReference type="Proteomes" id="UP000275408"/>
    </source>
</evidence>
<dbReference type="SUPFAM" id="SSF90112">
    <property type="entry name" value="Neurotransmitter-gated ion-channel transmembrane pore"/>
    <property type="match status" value="1"/>
</dbReference>
<keyword evidence="10 11" id="KW-0407">Ion channel</keyword>
<name>A0A3M6U5C5_POCDA</name>
<dbReference type="Gene3D" id="2.70.170.10">
    <property type="entry name" value="Neurotransmitter-gated ion-channel ligand-binding domain"/>
    <property type="match status" value="1"/>
</dbReference>
<dbReference type="InterPro" id="IPR006029">
    <property type="entry name" value="Neurotrans-gated_channel_TM"/>
</dbReference>
<dbReference type="InterPro" id="IPR038050">
    <property type="entry name" value="Neuro_actylchol_rec"/>
</dbReference>
<dbReference type="SUPFAM" id="SSF63712">
    <property type="entry name" value="Nicotinic receptor ligand binding domain-like"/>
    <property type="match status" value="1"/>
</dbReference>
<evidence type="ECO:0000256" key="1">
    <source>
        <dbReference type="ARBA" id="ARBA00004141"/>
    </source>
</evidence>
<dbReference type="PRINTS" id="PR00253">
    <property type="entry name" value="GABAARECEPTR"/>
</dbReference>
<evidence type="ECO:0000256" key="6">
    <source>
        <dbReference type="ARBA" id="ARBA00022729"/>
    </source>
</evidence>
<evidence type="ECO:0000256" key="7">
    <source>
        <dbReference type="ARBA" id="ARBA00022989"/>
    </source>
</evidence>
<dbReference type="GO" id="GO:0005230">
    <property type="term" value="F:extracellular ligand-gated monoatomic ion channel activity"/>
    <property type="evidence" value="ECO:0007669"/>
    <property type="project" value="InterPro"/>
</dbReference>
<dbReference type="EMBL" id="RCHS01002239">
    <property type="protein sequence ID" value="RMX48786.1"/>
    <property type="molecule type" value="Genomic_DNA"/>
</dbReference>
<comment type="similarity">
    <text evidence="11">Belongs to the ligand-gated ion channel (TC 1.A.9) family.</text>
</comment>
<gene>
    <name evidence="14" type="ORF">pdam_00001576</name>
</gene>
<organism evidence="14 15">
    <name type="scientific">Pocillopora damicornis</name>
    <name type="common">Cauliflower coral</name>
    <name type="synonym">Millepora damicornis</name>
    <dbReference type="NCBI Taxonomy" id="46731"/>
    <lineage>
        <taxon>Eukaryota</taxon>
        <taxon>Metazoa</taxon>
        <taxon>Cnidaria</taxon>
        <taxon>Anthozoa</taxon>
        <taxon>Hexacorallia</taxon>
        <taxon>Scleractinia</taxon>
        <taxon>Astrocoeniina</taxon>
        <taxon>Pocilloporidae</taxon>
        <taxon>Pocillopora</taxon>
    </lineage>
</organism>
<dbReference type="STRING" id="46731.A0A3M6U5C5"/>
<dbReference type="AlphaFoldDB" id="A0A3M6U5C5"/>
<evidence type="ECO:0000256" key="2">
    <source>
        <dbReference type="ARBA" id="ARBA00004236"/>
    </source>
</evidence>
<dbReference type="InterPro" id="IPR006202">
    <property type="entry name" value="Neur_chan_lig-bd"/>
</dbReference>
<comment type="subcellular location">
    <subcellularLocation>
        <location evidence="2">Cell membrane</location>
    </subcellularLocation>
    <subcellularLocation>
        <location evidence="1">Membrane</location>
        <topology evidence="1">Multi-pass membrane protein</topology>
    </subcellularLocation>
</comment>
<dbReference type="Proteomes" id="UP000275408">
    <property type="component" value="Unassembled WGS sequence"/>
</dbReference>
<keyword evidence="8 11" id="KW-0406">Ion transport</keyword>
<keyword evidence="4" id="KW-1003">Cell membrane</keyword>
<comment type="caution">
    <text evidence="14">The sequence shown here is derived from an EMBL/GenBank/DDBJ whole genome shotgun (WGS) entry which is preliminary data.</text>
</comment>
<keyword evidence="6" id="KW-0732">Signal</keyword>
<keyword evidence="9 11" id="KW-0472">Membrane</keyword>
<feature type="domain" description="Neurotransmitter-gated ion-channel ligand-binding" evidence="12">
    <location>
        <begin position="58"/>
        <end position="259"/>
    </location>
</feature>
<evidence type="ECO:0000256" key="10">
    <source>
        <dbReference type="ARBA" id="ARBA00023303"/>
    </source>
</evidence>
<dbReference type="GO" id="GO:0004888">
    <property type="term" value="F:transmembrane signaling receptor activity"/>
    <property type="evidence" value="ECO:0007669"/>
    <property type="project" value="InterPro"/>
</dbReference>
<evidence type="ECO:0008006" key="16">
    <source>
        <dbReference type="Google" id="ProtNLM"/>
    </source>
</evidence>
<dbReference type="PROSITE" id="PS00236">
    <property type="entry name" value="NEUROTR_ION_CHANNEL"/>
    <property type="match status" value="1"/>
</dbReference>
<accession>A0A3M6U5C5</accession>
<evidence type="ECO:0000256" key="8">
    <source>
        <dbReference type="ARBA" id="ARBA00023065"/>
    </source>
</evidence>
<sequence length="459" mass="52149">MLPAWLSVAKSQLGPLLFFDPGVYLQELLKVATSLLRLAVEGCQKSCNRSAEDLLVWIKNKDYDGSVRPNVTGGPVVIDIETYISSVSSIDEKDMEFSLDMFFRQRWKDSRLTYQPLPDKGINQRVILSPELSKYVWQPDLYFRNSKDARFHMVPTQNVLFGVSPDGSILLSARITTVLACQMNFREFPMDRQTCHFYVDSQTEDNVLVRWRNGQGVIVPEELEIPQYDLNRVVSKDRKGVYNTGVFSEPEATFVFKRRLMFYVYGFYLPVTLVVLLSWISFWIDPESTPARVSLGVITILAMGNYLHGGGATPNVSYATALDVYVITSFVFVFASLMEYAAVHCALVKYQESDLNEPCKLVKFGNPVESQDSEEGMVNGSFSSSSTVQLPVTLRSNEERGHTLRRKSIAQEAKLYYIQFNYKSLESYSRVAFPLLFAIFNVIYWFTYCGSKVGDQGIC</sequence>
<evidence type="ECO:0000256" key="9">
    <source>
        <dbReference type="ARBA" id="ARBA00023136"/>
    </source>
</evidence>
<dbReference type="FunFam" id="2.70.170.10:FF:000045">
    <property type="entry name" value="Predicted protein"/>
    <property type="match status" value="1"/>
</dbReference>
<evidence type="ECO:0000259" key="12">
    <source>
        <dbReference type="Pfam" id="PF02931"/>
    </source>
</evidence>
<evidence type="ECO:0000256" key="11">
    <source>
        <dbReference type="RuleBase" id="RU000687"/>
    </source>
</evidence>
<dbReference type="Pfam" id="PF02932">
    <property type="entry name" value="Neur_chan_memb"/>
    <property type="match status" value="1"/>
</dbReference>
<evidence type="ECO:0000259" key="13">
    <source>
        <dbReference type="Pfam" id="PF02932"/>
    </source>
</evidence>
<feature type="transmembrane region" description="Helical" evidence="11">
    <location>
        <begin position="431"/>
        <end position="448"/>
    </location>
</feature>
<comment type="caution">
    <text evidence="11">Lacks conserved residue(s) required for the propagation of feature annotation.</text>
</comment>
<evidence type="ECO:0000313" key="14">
    <source>
        <dbReference type="EMBL" id="RMX48786.1"/>
    </source>
</evidence>
<dbReference type="Gene3D" id="1.20.58.390">
    <property type="entry name" value="Neurotransmitter-gated ion-channel transmembrane domain"/>
    <property type="match status" value="1"/>
</dbReference>
<dbReference type="CDD" id="cd19049">
    <property type="entry name" value="LGIC_TM_anion"/>
    <property type="match status" value="1"/>
</dbReference>
<keyword evidence="5 11" id="KW-0812">Transmembrane</keyword>
<dbReference type="OrthoDB" id="407674at2759"/>
<protein>
    <recommendedName>
        <fullName evidence="16">Neurotransmitter-gated ion-channel ligand-binding domain-containing protein</fullName>
    </recommendedName>
</protein>
<keyword evidence="15" id="KW-1185">Reference proteome</keyword>
<dbReference type="InterPro" id="IPR006201">
    <property type="entry name" value="Neur_channel"/>
</dbReference>
<proteinExistence type="inferred from homology"/>
<dbReference type="CDD" id="cd18990">
    <property type="entry name" value="LGIC_ECD_GABAAR"/>
    <property type="match status" value="1"/>
</dbReference>
<feature type="transmembrane region" description="Helical" evidence="11">
    <location>
        <begin position="324"/>
        <end position="343"/>
    </location>
</feature>
<dbReference type="GO" id="GO:0005886">
    <property type="term" value="C:plasma membrane"/>
    <property type="evidence" value="ECO:0007669"/>
    <property type="project" value="UniProtKB-SubCell"/>
</dbReference>
<feature type="transmembrane region" description="Helical" evidence="11">
    <location>
        <begin position="262"/>
        <end position="284"/>
    </location>
</feature>
<reference evidence="14 15" key="1">
    <citation type="journal article" date="2018" name="Sci. Rep.">
        <title>Comparative analysis of the Pocillopora damicornis genome highlights role of immune system in coral evolution.</title>
        <authorList>
            <person name="Cunning R."/>
            <person name="Bay R.A."/>
            <person name="Gillette P."/>
            <person name="Baker A.C."/>
            <person name="Traylor-Knowles N."/>
        </authorList>
    </citation>
    <scope>NUCLEOTIDE SEQUENCE [LARGE SCALE GENOMIC DNA]</scope>
    <source>
        <strain evidence="14">RSMAS</strain>
        <tissue evidence="14">Whole animal</tissue>
    </source>
</reference>